<keyword evidence="7" id="KW-0175">Coiled coil</keyword>
<evidence type="ECO:0000256" key="9">
    <source>
        <dbReference type="SAM" id="Phobius"/>
    </source>
</evidence>
<sequence length="428" mass="49155">MLILIFLGLFLVGIHGINEIPQHSNAEELDVPGDPFSDENLPKLNFDDKKCNLEEYTKEYQKVIKEWEERYKKLVKLNHADVDVFFKQFIEEFAYRLNFKLDDTLNGINRTAIVAFLPKDIALLKDYISKTDPTKSLRTQAKDKLIKSVYESFDASPLAKSAILPNGILIGGFLIIVAFAVFFHRFLAIAPNEYIISTIIIIFLTIFMISCWSHYNMRLEEAVARYKEKQSKFTGKECEPLTSWQWFSGTILGYVTIKRDTPCYEYHLNMQQNVKHQIKLTKIIGEVFTEWISSGLFVIGEPIRAFCDSLYKDAPLQMIPLLTAIFILVFGFIFIFLFLGTLRLFNVKIHSPFIGISFGSKDGNTVVADQQKSALQMKEMIAAITAMNQRLEDSLRQNNAIKNQGMMPREIEGVRRRGSRDPQVAKEN</sequence>
<dbReference type="GO" id="GO:0005254">
    <property type="term" value="F:chloride channel activity"/>
    <property type="evidence" value="ECO:0007669"/>
    <property type="project" value="TreeGrafter"/>
</dbReference>
<evidence type="ECO:0000256" key="2">
    <source>
        <dbReference type="ARBA" id="ARBA00005944"/>
    </source>
</evidence>
<feature type="compositionally biased region" description="Basic and acidic residues" evidence="8">
    <location>
        <begin position="409"/>
        <end position="428"/>
    </location>
</feature>
<dbReference type="PANTHER" id="PTHR34093:SF1">
    <property type="entry name" value="CHLORIDE CHANNEL CLIC-LIKE PROTEIN 1"/>
    <property type="match status" value="1"/>
</dbReference>
<reference evidence="12" key="1">
    <citation type="submission" date="2022-11" db="UniProtKB">
        <authorList>
            <consortium name="WormBaseParasite"/>
        </authorList>
    </citation>
    <scope>IDENTIFICATION</scope>
</reference>
<dbReference type="WBParaSite" id="PSU_v2.g4586.t1">
    <property type="protein sequence ID" value="PSU_v2.g4586.t1"/>
    <property type="gene ID" value="PSU_v2.g4586"/>
</dbReference>
<feature type="transmembrane region" description="Helical" evidence="9">
    <location>
        <begin position="162"/>
        <end position="182"/>
    </location>
</feature>
<feature type="signal peptide" evidence="10">
    <location>
        <begin position="1"/>
        <end position="16"/>
    </location>
</feature>
<evidence type="ECO:0000256" key="7">
    <source>
        <dbReference type="SAM" id="Coils"/>
    </source>
</evidence>
<evidence type="ECO:0000256" key="5">
    <source>
        <dbReference type="ARBA" id="ARBA00022989"/>
    </source>
</evidence>
<comment type="similarity">
    <text evidence="2">Belongs to the chloride channel MCLC family.</text>
</comment>
<dbReference type="Proteomes" id="UP000887577">
    <property type="component" value="Unplaced"/>
</dbReference>
<evidence type="ECO:0000256" key="8">
    <source>
        <dbReference type="SAM" id="MobiDB-lite"/>
    </source>
</evidence>
<evidence type="ECO:0000313" key="12">
    <source>
        <dbReference type="WBParaSite" id="PSU_v2.g4586.t1"/>
    </source>
</evidence>
<dbReference type="InterPro" id="IPR009231">
    <property type="entry name" value="Chloride_chnl_CLIC-like"/>
</dbReference>
<name>A0A914YWV5_9BILA</name>
<evidence type="ECO:0000256" key="4">
    <source>
        <dbReference type="ARBA" id="ARBA00022692"/>
    </source>
</evidence>
<dbReference type="AlphaFoldDB" id="A0A914YWV5"/>
<dbReference type="GO" id="GO:0016020">
    <property type="term" value="C:membrane"/>
    <property type="evidence" value="ECO:0007669"/>
    <property type="project" value="UniProtKB-SubCell"/>
</dbReference>
<keyword evidence="4 9" id="KW-0812">Transmembrane</keyword>
<evidence type="ECO:0000256" key="3">
    <source>
        <dbReference type="ARBA" id="ARBA00015571"/>
    </source>
</evidence>
<evidence type="ECO:0000256" key="6">
    <source>
        <dbReference type="ARBA" id="ARBA00023136"/>
    </source>
</evidence>
<evidence type="ECO:0000313" key="11">
    <source>
        <dbReference type="Proteomes" id="UP000887577"/>
    </source>
</evidence>
<comment type="subcellular location">
    <subcellularLocation>
        <location evidence="1">Membrane</location>
        <topology evidence="1">Multi-pass membrane protein</topology>
    </subcellularLocation>
</comment>
<dbReference type="PANTHER" id="PTHR34093">
    <property type="entry name" value="CHLORIDE CHANNEL CLIC-LIKE PROTEIN 1"/>
    <property type="match status" value="1"/>
</dbReference>
<keyword evidence="11" id="KW-1185">Reference proteome</keyword>
<dbReference type="GO" id="GO:0005783">
    <property type="term" value="C:endoplasmic reticulum"/>
    <property type="evidence" value="ECO:0007669"/>
    <property type="project" value="TreeGrafter"/>
</dbReference>
<feature type="chain" id="PRO_5038128045" description="Chloride channel CLIC-like protein 1" evidence="10">
    <location>
        <begin position="17"/>
        <end position="428"/>
    </location>
</feature>
<feature type="coiled-coil region" evidence="7">
    <location>
        <begin position="46"/>
        <end position="77"/>
    </location>
</feature>
<organism evidence="11 12">
    <name type="scientific">Panagrolaimus superbus</name>
    <dbReference type="NCBI Taxonomy" id="310955"/>
    <lineage>
        <taxon>Eukaryota</taxon>
        <taxon>Metazoa</taxon>
        <taxon>Ecdysozoa</taxon>
        <taxon>Nematoda</taxon>
        <taxon>Chromadorea</taxon>
        <taxon>Rhabditida</taxon>
        <taxon>Tylenchina</taxon>
        <taxon>Panagrolaimomorpha</taxon>
        <taxon>Panagrolaimoidea</taxon>
        <taxon>Panagrolaimidae</taxon>
        <taxon>Panagrolaimus</taxon>
    </lineage>
</organism>
<accession>A0A914YWV5</accession>
<evidence type="ECO:0000256" key="10">
    <source>
        <dbReference type="SAM" id="SignalP"/>
    </source>
</evidence>
<feature type="region of interest" description="Disordered" evidence="8">
    <location>
        <begin position="406"/>
        <end position="428"/>
    </location>
</feature>
<evidence type="ECO:0000256" key="1">
    <source>
        <dbReference type="ARBA" id="ARBA00004141"/>
    </source>
</evidence>
<protein>
    <recommendedName>
        <fullName evidence="3">Chloride channel CLIC-like protein 1</fullName>
    </recommendedName>
</protein>
<feature type="transmembrane region" description="Helical" evidence="9">
    <location>
        <begin position="318"/>
        <end position="339"/>
    </location>
</feature>
<keyword evidence="10" id="KW-0732">Signal</keyword>
<feature type="transmembrane region" description="Helical" evidence="9">
    <location>
        <begin position="194"/>
        <end position="215"/>
    </location>
</feature>
<keyword evidence="6 9" id="KW-0472">Membrane</keyword>
<keyword evidence="5 9" id="KW-1133">Transmembrane helix</keyword>
<proteinExistence type="inferred from homology"/>